<feature type="region of interest" description="Disordered" evidence="1">
    <location>
        <begin position="39"/>
        <end position="60"/>
    </location>
</feature>
<dbReference type="AlphaFoldDB" id="A0A812VXG3"/>
<comment type="caution">
    <text evidence="2">The sequence shown here is derived from an EMBL/GenBank/DDBJ whole genome shotgun (WGS) entry which is preliminary data.</text>
</comment>
<accession>A0A812VXG3</accession>
<reference evidence="2" key="1">
    <citation type="submission" date="2021-02" db="EMBL/GenBank/DDBJ databases">
        <authorList>
            <person name="Dougan E. K."/>
            <person name="Rhodes N."/>
            <person name="Thang M."/>
            <person name="Chan C."/>
        </authorList>
    </citation>
    <scope>NUCLEOTIDE SEQUENCE</scope>
</reference>
<evidence type="ECO:0000313" key="2">
    <source>
        <dbReference type="EMBL" id="CAE7660650.1"/>
    </source>
</evidence>
<evidence type="ECO:0000256" key="1">
    <source>
        <dbReference type="SAM" id="MobiDB-lite"/>
    </source>
</evidence>
<protein>
    <submittedName>
        <fullName evidence="2">Uncharacterized protein</fullName>
    </submittedName>
</protein>
<evidence type="ECO:0000313" key="3">
    <source>
        <dbReference type="Proteomes" id="UP000649617"/>
    </source>
</evidence>
<gene>
    <name evidence="2" type="ORF">SPIL2461_LOCUS17908</name>
</gene>
<name>A0A812VXG3_SYMPI</name>
<organism evidence="2 3">
    <name type="scientific">Symbiodinium pilosum</name>
    <name type="common">Dinoflagellate</name>
    <dbReference type="NCBI Taxonomy" id="2952"/>
    <lineage>
        <taxon>Eukaryota</taxon>
        <taxon>Sar</taxon>
        <taxon>Alveolata</taxon>
        <taxon>Dinophyceae</taxon>
        <taxon>Suessiales</taxon>
        <taxon>Symbiodiniaceae</taxon>
        <taxon>Symbiodinium</taxon>
    </lineage>
</organism>
<sequence>MDEQHQQAMQAQSHNQQQVLEQYQQQVFRAPDWLRETTTDAPMSDAQPATGSADPVTPLFQPLHYDDSSSLALTAAQVGVDANNHEAVENWLDEPIQTRRSVFETVRAYHVGVIRGEMYNLISQVEGVIKSLDDRLLQQQQDLFLADF</sequence>
<dbReference type="Proteomes" id="UP000649617">
    <property type="component" value="Unassembled WGS sequence"/>
</dbReference>
<proteinExistence type="predicted"/>
<dbReference type="EMBL" id="CAJNIZ010043456">
    <property type="protein sequence ID" value="CAE7660650.1"/>
    <property type="molecule type" value="Genomic_DNA"/>
</dbReference>
<keyword evidence="3" id="KW-1185">Reference proteome</keyword>